<proteinExistence type="predicted"/>
<dbReference type="PANTHER" id="PTHR43002">
    <property type="entry name" value="GLYCOGEN DEBRANCHING ENZYME"/>
    <property type="match status" value="1"/>
</dbReference>
<dbReference type="InterPro" id="IPR017853">
    <property type="entry name" value="GH"/>
</dbReference>
<dbReference type="GO" id="GO:0051060">
    <property type="term" value="F:pullulanase activity"/>
    <property type="evidence" value="ECO:0007669"/>
    <property type="project" value="UniProtKB-EC"/>
</dbReference>
<dbReference type="Gene3D" id="3.20.20.80">
    <property type="entry name" value="Glycosidases"/>
    <property type="match status" value="1"/>
</dbReference>
<name>A0A449B0I8_9BACT</name>
<accession>A0A449B0I8</accession>
<dbReference type="AlphaFoldDB" id="A0A449B0I8"/>
<dbReference type="Proteomes" id="UP000289862">
    <property type="component" value="Plasmid 2"/>
</dbReference>
<dbReference type="KEGG" id="mgal:NCTC10186_00809"/>
<dbReference type="EC" id="3.2.1.41" evidence="1"/>
<dbReference type="SUPFAM" id="SSF51445">
    <property type="entry name" value="(Trans)glycosidases"/>
    <property type="match status" value="1"/>
</dbReference>
<evidence type="ECO:0000313" key="2">
    <source>
        <dbReference type="Proteomes" id="UP000289862"/>
    </source>
</evidence>
<reference evidence="1 2" key="1">
    <citation type="submission" date="2019-01" db="EMBL/GenBank/DDBJ databases">
        <authorList>
            <consortium name="Pathogen Informatics"/>
        </authorList>
    </citation>
    <scope>NUCLEOTIDE SEQUENCE [LARGE SCALE GENOMIC DNA]</scope>
    <source>
        <strain evidence="1 2">NCTC10186</strain>
        <plasmid evidence="2">2</plasmid>
    </source>
</reference>
<evidence type="ECO:0000313" key="1">
    <source>
        <dbReference type="EMBL" id="VEU73301.1"/>
    </source>
</evidence>
<keyword evidence="1" id="KW-0614">Plasmid</keyword>
<keyword evidence="2" id="KW-1185">Reference proteome</keyword>
<sequence>MHQETINEIAFELRKIKPDLILHGEAWPFSDLEYQKSYIKGTTFNNLNFAYFNDTIRDAIKGDESHSNLGLYVENNPEYFKRYVSSIVGNLKDYDFQNFSHSNGEYDLFVTNEGMNLAYSHCHDGATLWDKLLTSTKNLSFEERIERYRQALILSVATNGRQLMLAGTELLQTKPLDQSGMEEHRSFESHYQDEFNENADQNRYQDNSYKTTDYTNGLKWQHLKNPLVVKDVFEFVQKLNYFRNATTFFRMSKNEVLKNYQFELVDSNQGIIVFTICSQEQKLKVIHNFSDSNFNYDLSNYEIVLTSSLEQDALKNNQVKAHSSVLLLQK</sequence>
<keyword evidence="1" id="KW-0326">Glycosidase</keyword>
<keyword evidence="1" id="KW-0378">Hydrolase</keyword>
<organism evidence="1 2">
    <name type="scientific">Mycoplasmopsis gallopavonis</name>
    <dbReference type="NCBI Taxonomy" id="76629"/>
    <lineage>
        <taxon>Bacteria</taxon>
        <taxon>Bacillati</taxon>
        <taxon>Mycoplasmatota</taxon>
        <taxon>Mycoplasmoidales</taxon>
        <taxon>Metamycoplasmataceae</taxon>
        <taxon>Mycoplasmopsis</taxon>
    </lineage>
</organism>
<geneLocation type="plasmid" evidence="1 2">
    <name>2</name>
</geneLocation>
<gene>
    <name evidence="1" type="primary">pulA</name>
    <name evidence="1" type="ORF">NCTC10186_00809</name>
</gene>
<protein>
    <submittedName>
        <fullName evidence="1">Pullulanase</fullName>
        <ecNumber evidence="1">3.2.1.41</ecNumber>
    </submittedName>
</protein>
<dbReference type="EMBL" id="LR215032">
    <property type="protein sequence ID" value="VEU73301.1"/>
    <property type="molecule type" value="Genomic_DNA"/>
</dbReference>